<reference evidence="2 3" key="1">
    <citation type="submission" date="2018-12" db="EMBL/GenBank/DDBJ databases">
        <authorList>
            <consortium name="Pathogen Informatics"/>
        </authorList>
    </citation>
    <scope>NUCLEOTIDE SEQUENCE [LARGE SCALE GENOMIC DNA]</scope>
    <source>
        <strain evidence="2 3">NCTC13071</strain>
    </source>
</reference>
<dbReference type="InterPro" id="IPR054545">
    <property type="entry name" value="ApeI-like"/>
</dbReference>
<dbReference type="Gene3D" id="3.10.129.10">
    <property type="entry name" value="Hotdog Thioesterase"/>
    <property type="match status" value="1"/>
</dbReference>
<dbReference type="GeneID" id="85011944"/>
<dbReference type="Proteomes" id="UP000274578">
    <property type="component" value="Chromosome 1"/>
</dbReference>
<protein>
    <submittedName>
        <fullName evidence="2">(3R)-hydroxymyristoyl-ACP dehydratase</fullName>
    </submittedName>
</protein>
<dbReference type="RefSeq" id="WP_018920752.1">
    <property type="nucleotide sequence ID" value="NZ_CAUUIS010000022.1"/>
</dbReference>
<sequence length="131" mass="14692">MQLKNNIYKIIGKEDESGVVDYTIQLIPSCFIYQAHFPGEPITPGVCIVQIGKELIEELLAEQTSKPQTLEIIKVKNVKFLSVISPNETKQLVYQVKKMDLSEDGTKVEAQVVVLSEHKTMAKISLVMQCV</sequence>
<evidence type="ECO:0000313" key="3">
    <source>
        <dbReference type="Proteomes" id="UP000274578"/>
    </source>
</evidence>
<dbReference type="SUPFAM" id="SSF54637">
    <property type="entry name" value="Thioesterase/thiol ester dehydrase-isomerase"/>
    <property type="match status" value="1"/>
</dbReference>
<proteinExistence type="predicted"/>
<dbReference type="InterPro" id="IPR029069">
    <property type="entry name" value="HotDog_dom_sf"/>
</dbReference>
<evidence type="ECO:0000313" key="2">
    <source>
        <dbReference type="EMBL" id="VEH15088.1"/>
    </source>
</evidence>
<dbReference type="KEGG" id="poc:NCTC13071_01083"/>
<evidence type="ECO:0000259" key="1">
    <source>
        <dbReference type="Pfam" id="PF22818"/>
    </source>
</evidence>
<gene>
    <name evidence="2" type="ORF">NCTC13071_01083</name>
</gene>
<dbReference type="AlphaFoldDB" id="A0A3S4X1J3"/>
<organism evidence="2 3">
    <name type="scientific">Segatella oris</name>
    <dbReference type="NCBI Taxonomy" id="28135"/>
    <lineage>
        <taxon>Bacteria</taxon>
        <taxon>Pseudomonadati</taxon>
        <taxon>Bacteroidota</taxon>
        <taxon>Bacteroidia</taxon>
        <taxon>Bacteroidales</taxon>
        <taxon>Prevotellaceae</taxon>
        <taxon>Segatella</taxon>
    </lineage>
</organism>
<name>A0A3S4X1J3_9BACT</name>
<accession>A0A3S4X1J3</accession>
<dbReference type="GO" id="GO:0016829">
    <property type="term" value="F:lyase activity"/>
    <property type="evidence" value="ECO:0007669"/>
    <property type="project" value="UniProtKB-KW"/>
</dbReference>
<dbReference type="Pfam" id="PF22818">
    <property type="entry name" value="ApeI-like"/>
    <property type="match status" value="1"/>
</dbReference>
<feature type="domain" description="ApeI dehydratase-like" evidence="1">
    <location>
        <begin position="18"/>
        <end position="98"/>
    </location>
</feature>
<dbReference type="EMBL" id="LR134384">
    <property type="protein sequence ID" value="VEH15088.1"/>
    <property type="molecule type" value="Genomic_DNA"/>
</dbReference>